<dbReference type="EMBL" id="CACRXK020004778">
    <property type="protein sequence ID" value="CAB4003993.1"/>
    <property type="molecule type" value="Genomic_DNA"/>
</dbReference>
<gene>
    <name evidence="1" type="ORF">PACLA_8A031433</name>
</gene>
<protein>
    <submittedName>
        <fullName evidence="1">Uncharacterized protein</fullName>
    </submittedName>
</protein>
<name>A0A7D9I837_PARCT</name>
<accession>A0A7D9I837</accession>
<keyword evidence="2" id="KW-1185">Reference proteome</keyword>
<dbReference type="InterPro" id="IPR043502">
    <property type="entry name" value="DNA/RNA_pol_sf"/>
</dbReference>
<dbReference type="AlphaFoldDB" id="A0A7D9I837"/>
<proteinExistence type="predicted"/>
<reference evidence="1" key="1">
    <citation type="submission" date="2020-04" db="EMBL/GenBank/DDBJ databases">
        <authorList>
            <person name="Alioto T."/>
            <person name="Alioto T."/>
            <person name="Gomez Garrido J."/>
        </authorList>
    </citation>
    <scope>NUCLEOTIDE SEQUENCE</scope>
    <source>
        <strain evidence="1">A484AB</strain>
    </source>
</reference>
<dbReference type="PANTHER" id="PTHR31511:SF12">
    <property type="entry name" value="RHO TERMINATION FACTOR N-TERMINAL DOMAIN-CONTAINING PROTEIN"/>
    <property type="match status" value="1"/>
</dbReference>
<dbReference type="SUPFAM" id="SSF56672">
    <property type="entry name" value="DNA/RNA polymerases"/>
    <property type="match status" value="1"/>
</dbReference>
<dbReference type="OrthoDB" id="414982at2759"/>
<dbReference type="Proteomes" id="UP001152795">
    <property type="component" value="Unassembled WGS sequence"/>
</dbReference>
<evidence type="ECO:0000313" key="1">
    <source>
        <dbReference type="EMBL" id="CAB4003993.1"/>
    </source>
</evidence>
<sequence length="155" mass="17997">MNENLIAVKGAKKVLTLNKPCYIGMCILDLSKTLMYDSPYNIIKKEYGDKAKLLFTVTDSLMYEIKTDYVYRDFKRIGDTTIEVPIIEVCESDKWTYIQEEYKECEIVRVENKPEVRVVVERIDPNTKSYKSIPDHTHRSHIVRLASQNLVVGIS</sequence>
<evidence type="ECO:0000313" key="2">
    <source>
        <dbReference type="Proteomes" id="UP001152795"/>
    </source>
</evidence>
<dbReference type="PANTHER" id="PTHR31511">
    <property type="entry name" value="PROTEIN CBG23764"/>
    <property type="match status" value="1"/>
</dbReference>
<organism evidence="1 2">
    <name type="scientific">Paramuricea clavata</name>
    <name type="common">Red gorgonian</name>
    <name type="synonym">Violescent sea-whip</name>
    <dbReference type="NCBI Taxonomy" id="317549"/>
    <lineage>
        <taxon>Eukaryota</taxon>
        <taxon>Metazoa</taxon>
        <taxon>Cnidaria</taxon>
        <taxon>Anthozoa</taxon>
        <taxon>Octocorallia</taxon>
        <taxon>Malacalcyonacea</taxon>
        <taxon>Plexauridae</taxon>
        <taxon>Paramuricea</taxon>
    </lineage>
</organism>
<comment type="caution">
    <text evidence="1">The sequence shown here is derived from an EMBL/GenBank/DDBJ whole genome shotgun (WGS) entry which is preliminary data.</text>
</comment>